<dbReference type="AlphaFoldDB" id="A0A9P4I539"/>
<reference evidence="1" key="1">
    <citation type="journal article" date="2020" name="Stud. Mycol.">
        <title>101 Dothideomycetes genomes: a test case for predicting lifestyles and emergence of pathogens.</title>
        <authorList>
            <person name="Haridas S."/>
            <person name="Albert R."/>
            <person name="Binder M."/>
            <person name="Bloem J."/>
            <person name="Labutti K."/>
            <person name="Salamov A."/>
            <person name="Andreopoulos B."/>
            <person name="Baker S."/>
            <person name="Barry K."/>
            <person name="Bills G."/>
            <person name="Bluhm B."/>
            <person name="Cannon C."/>
            <person name="Castanera R."/>
            <person name="Culley D."/>
            <person name="Daum C."/>
            <person name="Ezra D."/>
            <person name="Gonzalez J."/>
            <person name="Henrissat B."/>
            <person name="Kuo A."/>
            <person name="Liang C."/>
            <person name="Lipzen A."/>
            <person name="Lutzoni F."/>
            <person name="Magnuson J."/>
            <person name="Mondo S."/>
            <person name="Nolan M."/>
            <person name="Ohm R."/>
            <person name="Pangilinan J."/>
            <person name="Park H.-J."/>
            <person name="Ramirez L."/>
            <person name="Alfaro M."/>
            <person name="Sun H."/>
            <person name="Tritt A."/>
            <person name="Yoshinaga Y."/>
            <person name="Zwiers L.-H."/>
            <person name="Turgeon B."/>
            <person name="Goodwin S."/>
            <person name="Spatafora J."/>
            <person name="Crous P."/>
            <person name="Grigoriev I."/>
        </authorList>
    </citation>
    <scope>NUCLEOTIDE SEQUENCE</scope>
    <source>
        <strain evidence="1">CBS 133067</strain>
    </source>
</reference>
<dbReference type="OrthoDB" id="2322999at2759"/>
<name>A0A9P4I539_9PEZI</name>
<sequence length="226" mass="24742">YNSLPHPEDQPEITDRTLIALGELFVQHRVHDIFGIHLLHSHFTAPEGSILLGVKFQMSGSTKACWTKPVAVTELKTASIHGHVFHVRTDGTFVPYEFHEGDAASKAAMVGPAFFQGLAAFLHRNKLTGLVALQALEDCRQNTNMELQIGPEATVMLDERDVVGMGAIRMTTGWSFRVADDGIISCKGNDVYAPKTNSNHQVFKDSKPLPDVEALKAALRNEGVIA</sequence>
<dbReference type="Proteomes" id="UP000799772">
    <property type="component" value="Unassembled WGS sequence"/>
</dbReference>
<evidence type="ECO:0000313" key="1">
    <source>
        <dbReference type="EMBL" id="KAF2092865.1"/>
    </source>
</evidence>
<feature type="non-terminal residue" evidence="1">
    <location>
        <position position="1"/>
    </location>
</feature>
<evidence type="ECO:0000313" key="2">
    <source>
        <dbReference type="Proteomes" id="UP000799772"/>
    </source>
</evidence>
<gene>
    <name evidence="1" type="ORF">NA57DRAFT_49665</name>
</gene>
<comment type="caution">
    <text evidence="1">The sequence shown here is derived from an EMBL/GenBank/DDBJ whole genome shotgun (WGS) entry which is preliminary data.</text>
</comment>
<dbReference type="EMBL" id="ML978142">
    <property type="protein sequence ID" value="KAF2092865.1"/>
    <property type="molecule type" value="Genomic_DNA"/>
</dbReference>
<protein>
    <submittedName>
        <fullName evidence="1">Uncharacterized protein</fullName>
    </submittedName>
</protein>
<accession>A0A9P4I539</accession>
<proteinExistence type="predicted"/>
<organism evidence="1 2">
    <name type="scientific">Rhizodiscina lignyota</name>
    <dbReference type="NCBI Taxonomy" id="1504668"/>
    <lineage>
        <taxon>Eukaryota</taxon>
        <taxon>Fungi</taxon>
        <taxon>Dikarya</taxon>
        <taxon>Ascomycota</taxon>
        <taxon>Pezizomycotina</taxon>
        <taxon>Dothideomycetes</taxon>
        <taxon>Pleosporomycetidae</taxon>
        <taxon>Aulographales</taxon>
        <taxon>Rhizodiscinaceae</taxon>
        <taxon>Rhizodiscina</taxon>
    </lineage>
</organism>
<keyword evidence="2" id="KW-1185">Reference proteome</keyword>